<dbReference type="PROSITE" id="PS51186">
    <property type="entry name" value="GNAT"/>
    <property type="match status" value="1"/>
</dbReference>
<organism evidence="4 5">
    <name type="scientific">Haladaptatus pallidirubidus</name>
    <dbReference type="NCBI Taxonomy" id="1008152"/>
    <lineage>
        <taxon>Archaea</taxon>
        <taxon>Methanobacteriati</taxon>
        <taxon>Methanobacteriota</taxon>
        <taxon>Stenosarchaea group</taxon>
        <taxon>Halobacteria</taxon>
        <taxon>Halobacteriales</taxon>
        <taxon>Haladaptataceae</taxon>
        <taxon>Haladaptatus</taxon>
    </lineage>
</organism>
<keyword evidence="2" id="KW-0012">Acyltransferase</keyword>
<dbReference type="Pfam" id="PF13673">
    <property type="entry name" value="Acetyltransf_10"/>
    <property type="match status" value="1"/>
</dbReference>
<dbReference type="RefSeq" id="WP_227776385.1">
    <property type="nucleotide sequence ID" value="NZ_BAABKX010000001.1"/>
</dbReference>
<evidence type="ECO:0000256" key="2">
    <source>
        <dbReference type="ARBA" id="ARBA00023315"/>
    </source>
</evidence>
<keyword evidence="5" id="KW-1185">Reference proteome</keyword>
<evidence type="ECO:0000259" key="3">
    <source>
        <dbReference type="PROSITE" id="PS51186"/>
    </source>
</evidence>
<dbReference type="Gene3D" id="3.40.630.30">
    <property type="match status" value="1"/>
</dbReference>
<keyword evidence="1" id="KW-0808">Transferase</keyword>
<dbReference type="GO" id="GO:0016747">
    <property type="term" value="F:acyltransferase activity, transferring groups other than amino-acyl groups"/>
    <property type="evidence" value="ECO:0007669"/>
    <property type="project" value="InterPro"/>
</dbReference>
<sequence>MQIRDAVPEDSDTVYRVHVESIAELGRDGYSQEQVEAWAQGCESADYSTAIDSETQAFVAAEDGRGVVGFGSLNYESPEEYEVTVDAEITAVYVHPAVAREGIGSKIYSELERRAREQGVRTLGLSASKNAVPFYDSHGYERVREYVHEFSSDDETGVEGYVVEMKKKV</sequence>
<dbReference type="InterPro" id="IPR016181">
    <property type="entry name" value="Acyl_CoA_acyltransferase"/>
</dbReference>
<dbReference type="Proteomes" id="UP001501729">
    <property type="component" value="Unassembled WGS sequence"/>
</dbReference>
<accession>A0AAV3UEZ7</accession>
<evidence type="ECO:0000256" key="1">
    <source>
        <dbReference type="ARBA" id="ARBA00022679"/>
    </source>
</evidence>
<feature type="domain" description="N-acetyltransferase" evidence="3">
    <location>
        <begin position="1"/>
        <end position="169"/>
    </location>
</feature>
<dbReference type="InterPro" id="IPR000182">
    <property type="entry name" value="GNAT_dom"/>
</dbReference>
<evidence type="ECO:0000313" key="4">
    <source>
        <dbReference type="EMBL" id="GAA5046598.1"/>
    </source>
</evidence>
<comment type="caution">
    <text evidence="4">The sequence shown here is derived from an EMBL/GenBank/DDBJ whole genome shotgun (WGS) entry which is preliminary data.</text>
</comment>
<gene>
    <name evidence="4" type="ORF">GCM10025751_16030</name>
</gene>
<reference evidence="4 5" key="1">
    <citation type="journal article" date="2019" name="Int. J. Syst. Evol. Microbiol.">
        <title>The Global Catalogue of Microorganisms (GCM) 10K type strain sequencing project: providing services to taxonomists for standard genome sequencing and annotation.</title>
        <authorList>
            <consortium name="The Broad Institute Genomics Platform"/>
            <consortium name="The Broad Institute Genome Sequencing Center for Infectious Disease"/>
            <person name="Wu L."/>
            <person name="Ma J."/>
        </authorList>
    </citation>
    <scope>NUCLEOTIDE SEQUENCE [LARGE SCALE GENOMIC DNA]</scope>
    <source>
        <strain evidence="4 5">JCM 17504</strain>
    </source>
</reference>
<dbReference type="EMBL" id="BAABKX010000001">
    <property type="protein sequence ID" value="GAA5046598.1"/>
    <property type="molecule type" value="Genomic_DNA"/>
</dbReference>
<protein>
    <submittedName>
        <fullName evidence="4">GNAT family N-acetyltransferase</fullName>
    </submittedName>
</protein>
<evidence type="ECO:0000313" key="5">
    <source>
        <dbReference type="Proteomes" id="UP001501729"/>
    </source>
</evidence>
<dbReference type="CDD" id="cd04301">
    <property type="entry name" value="NAT_SF"/>
    <property type="match status" value="1"/>
</dbReference>
<dbReference type="GeneID" id="68612199"/>
<proteinExistence type="predicted"/>
<name>A0AAV3UEZ7_9EURY</name>
<dbReference type="SUPFAM" id="SSF55729">
    <property type="entry name" value="Acyl-CoA N-acyltransferases (Nat)"/>
    <property type="match status" value="1"/>
</dbReference>
<dbReference type="PANTHER" id="PTHR43877">
    <property type="entry name" value="AMINOALKYLPHOSPHONATE N-ACETYLTRANSFERASE-RELATED-RELATED"/>
    <property type="match status" value="1"/>
</dbReference>
<dbReference type="InterPro" id="IPR050832">
    <property type="entry name" value="Bact_Acetyltransf"/>
</dbReference>
<dbReference type="AlphaFoldDB" id="A0AAV3UEZ7"/>